<reference evidence="2 3" key="1">
    <citation type="submission" date="2016-10" db="EMBL/GenBank/DDBJ databases">
        <authorList>
            <person name="de Groot N.N."/>
        </authorList>
    </citation>
    <scope>NUCLEOTIDE SEQUENCE [LARGE SCALE GENOMIC DNA]</scope>
    <source>
        <strain evidence="2 3">CGMCC 1.7659</strain>
    </source>
</reference>
<evidence type="ECO:0000313" key="2">
    <source>
        <dbReference type="EMBL" id="SFN72226.1"/>
    </source>
</evidence>
<dbReference type="CDD" id="cd15482">
    <property type="entry name" value="Sialidase_non-viral"/>
    <property type="match status" value="1"/>
</dbReference>
<accession>A0A1I5BC07</accession>
<proteinExistence type="predicted"/>
<evidence type="ECO:0000313" key="3">
    <source>
        <dbReference type="Proteomes" id="UP000198575"/>
    </source>
</evidence>
<organism evidence="2 3">
    <name type="scientific">Dokdonella immobilis</name>
    <dbReference type="NCBI Taxonomy" id="578942"/>
    <lineage>
        <taxon>Bacteria</taxon>
        <taxon>Pseudomonadati</taxon>
        <taxon>Pseudomonadota</taxon>
        <taxon>Gammaproteobacteria</taxon>
        <taxon>Lysobacterales</taxon>
        <taxon>Rhodanobacteraceae</taxon>
        <taxon>Dokdonella</taxon>
    </lineage>
</organism>
<dbReference type="NCBIfam" id="NF040591">
    <property type="entry name" value="choice_anch_O"/>
    <property type="match status" value="2"/>
</dbReference>
<dbReference type="Proteomes" id="UP000198575">
    <property type="component" value="Unassembled WGS sequence"/>
</dbReference>
<dbReference type="EMBL" id="FOVF01000064">
    <property type="protein sequence ID" value="SFN72226.1"/>
    <property type="molecule type" value="Genomic_DNA"/>
</dbReference>
<feature type="region of interest" description="Disordered" evidence="1">
    <location>
        <begin position="303"/>
        <end position="329"/>
    </location>
</feature>
<dbReference type="Gene3D" id="2.120.10.10">
    <property type="match status" value="1"/>
</dbReference>
<evidence type="ECO:0000256" key="1">
    <source>
        <dbReference type="SAM" id="MobiDB-lite"/>
    </source>
</evidence>
<dbReference type="AlphaFoldDB" id="A0A1I5BC07"/>
<dbReference type="InterPro" id="IPR036278">
    <property type="entry name" value="Sialidase_sf"/>
</dbReference>
<gene>
    <name evidence="2" type="ORF">SAMN05216289_1642</name>
</gene>
<sequence length="682" mass="73440">MMKRRIPILVGGIAVAGTLGAYVINGSGLALFPVDAPLTISATESTNKVKLLRTPDRTLFAIYGEAQDVGLLAYDTKKQEARKPFDIVISVSTDNGDTWGAPLNISNTAALSSSLGILESTGAPVLGADGYPDLVADPRSTAYPGDSDKPNVFNVGNQIIVTWGDNYCPGGDQRFVVYPELNGVTVPYSCMYVSRLRWDTATQQFLTIWPGGLPYRTDQLSSGLRDVKQDANRGNSSAFVINWQEDPLGLKLGEAEGPGDGASGANVNNGTDIWYASLLTSAFNSADWAAPVRVTRNTVEAVPLSSTGDRETHPPGDYDRGNVGSSRSNIGQIGTQVVMAYEETKGTQGFDEGKYIRYHTFEWNAPPPGGEVGCIISEPGENARRVRFLTQEQTNPVPLVFIYKQGEFTQGGPSDIFIRRATGNLITPESLDPPIDAANCRSSIVTGGNPLVDIVQPPAINFSGSSALKGGTGTAPDALSGDNPIENALAHRGVIRGNTILIGYSYTPDLFRFQYLDDTDPYNFFLRRSTDGGATWSDAVNMTPEITGPSQLTVKEPRIVGTPPTVAGGLPGDTQDPSVIWVGYGLQTNVRQPIFQPVDVDIYMMVSLDEGQSWSRAKAITLGDVEGGYEDELEDFETQIKVRPDGLEGHVVWSTKNALVTPASYRRMQVVEADVIFQNGFD</sequence>
<protein>
    <submittedName>
        <fullName evidence="2">Uncharacterized protein</fullName>
    </submittedName>
</protein>
<feature type="compositionally biased region" description="Basic and acidic residues" evidence="1">
    <location>
        <begin position="308"/>
        <end position="320"/>
    </location>
</feature>
<dbReference type="SUPFAM" id="SSF50939">
    <property type="entry name" value="Sialidases"/>
    <property type="match status" value="1"/>
</dbReference>
<name>A0A1I5BC07_9GAMM</name>
<keyword evidence="3" id="KW-1185">Reference proteome</keyword>